<proteinExistence type="predicted"/>
<dbReference type="Gene3D" id="2.30.30.100">
    <property type="match status" value="1"/>
</dbReference>
<accession>A0ABX0D9Q4</accession>
<evidence type="ECO:0000256" key="1">
    <source>
        <dbReference type="ARBA" id="ARBA00022598"/>
    </source>
</evidence>
<evidence type="ECO:0000313" key="5">
    <source>
        <dbReference type="Proteomes" id="UP000479226"/>
    </source>
</evidence>
<dbReference type="Gene3D" id="3.30.930.10">
    <property type="entry name" value="Bira Bifunctional Protein, Domain 2"/>
    <property type="match status" value="1"/>
</dbReference>
<dbReference type="Proteomes" id="UP000479226">
    <property type="component" value="Unassembled WGS sequence"/>
</dbReference>
<dbReference type="RefSeq" id="WP_165181532.1">
    <property type="nucleotide sequence ID" value="NZ_JAAKZI010000011.1"/>
</dbReference>
<dbReference type="InterPro" id="IPR045864">
    <property type="entry name" value="aa-tRNA-synth_II/BPL/LPL"/>
</dbReference>
<dbReference type="PANTHER" id="PTHR12835:SF5">
    <property type="entry name" value="BIOTIN--PROTEIN LIGASE"/>
    <property type="match status" value="1"/>
</dbReference>
<keyword evidence="1 4" id="KW-0436">Ligase</keyword>
<dbReference type="EMBL" id="JAAKZI010000011">
    <property type="protein sequence ID" value="NGN83423.1"/>
    <property type="molecule type" value="Genomic_DNA"/>
</dbReference>
<sequence length="347" mass="35024">MSRTLPALDERSLLQALTHPAGAFRRVDVVAQLGSSNADLAAGAAARPAQWPDLSVLIADSQIAGKGRLDRVWEVPAGSAMISSVLFRPGDPDAHAGAPAFDPAGYGWLSILAGVALCEAVRSVAGVPAVLKWPNDVVANGRKLAGILAQLVPAPATRHPADGSLPAPGSPASQPGTRRSAEGSAGPGPAVVVGAGLNVGQGREQLPVDRATSLALELDGGQDGGAGLDAAAGGAGAAALDRNVLLPAYLNRFARLYEGFVSVGGDALRPLPEGASVHDLASRLMSTLGTEVRAELPGGQMLHGTAVRLRSGGELELRDGDGALHVVSAGDVVHLRRTLDGGGVGYV</sequence>
<dbReference type="SUPFAM" id="SSF55681">
    <property type="entry name" value="Class II aaRS and biotin synthetases"/>
    <property type="match status" value="1"/>
</dbReference>
<evidence type="ECO:0000256" key="2">
    <source>
        <dbReference type="SAM" id="MobiDB-lite"/>
    </source>
</evidence>
<keyword evidence="5" id="KW-1185">Reference proteome</keyword>
<evidence type="ECO:0000313" key="4">
    <source>
        <dbReference type="EMBL" id="NGN83423.1"/>
    </source>
</evidence>
<organism evidence="4 5">
    <name type="scientific">Arthrobacter silviterrae</name>
    <dbReference type="NCBI Taxonomy" id="2026658"/>
    <lineage>
        <taxon>Bacteria</taxon>
        <taxon>Bacillati</taxon>
        <taxon>Actinomycetota</taxon>
        <taxon>Actinomycetes</taxon>
        <taxon>Micrococcales</taxon>
        <taxon>Micrococcaceae</taxon>
        <taxon>Arthrobacter</taxon>
    </lineage>
</organism>
<feature type="region of interest" description="Disordered" evidence="2">
    <location>
        <begin position="158"/>
        <end position="187"/>
    </location>
</feature>
<comment type="caution">
    <text evidence="4">The sequence shown here is derived from an EMBL/GenBank/DDBJ whole genome shotgun (WGS) entry which is preliminary data.</text>
</comment>
<dbReference type="GO" id="GO:0016874">
    <property type="term" value="F:ligase activity"/>
    <property type="evidence" value="ECO:0007669"/>
    <property type="project" value="UniProtKB-KW"/>
</dbReference>
<protein>
    <submittedName>
        <fullName evidence="4">Biotin--[acetyl-CoA-carboxylase] ligase</fullName>
    </submittedName>
</protein>
<reference evidence="4 5" key="1">
    <citation type="submission" date="2020-02" db="EMBL/GenBank/DDBJ databases">
        <title>Genome sequence of the type strain DSM 27180 of Arthrobacter silviterrae.</title>
        <authorList>
            <person name="Gao J."/>
            <person name="Sun J."/>
        </authorList>
    </citation>
    <scope>NUCLEOTIDE SEQUENCE [LARGE SCALE GENOMIC DNA]</scope>
    <source>
        <strain evidence="4 5">DSM 27180</strain>
    </source>
</reference>
<gene>
    <name evidence="4" type="ORF">G6N77_08120</name>
</gene>
<dbReference type="InterPro" id="IPR004408">
    <property type="entry name" value="Biotin_CoA_COase_ligase"/>
</dbReference>
<feature type="domain" description="BPL/LPL catalytic" evidence="3">
    <location>
        <begin position="49"/>
        <end position="151"/>
    </location>
</feature>
<name>A0ABX0D9Q4_9MICC</name>
<dbReference type="PANTHER" id="PTHR12835">
    <property type="entry name" value="BIOTIN PROTEIN LIGASE"/>
    <property type="match status" value="1"/>
</dbReference>
<dbReference type="Pfam" id="PF03099">
    <property type="entry name" value="BPL_LplA_LipB"/>
    <property type="match status" value="1"/>
</dbReference>
<dbReference type="InterPro" id="IPR004143">
    <property type="entry name" value="BPL_LPL_catalytic"/>
</dbReference>
<evidence type="ECO:0000259" key="3">
    <source>
        <dbReference type="Pfam" id="PF03099"/>
    </source>
</evidence>
<dbReference type="CDD" id="cd16442">
    <property type="entry name" value="BPL"/>
    <property type="match status" value="1"/>
</dbReference>